<reference evidence="2 3" key="1">
    <citation type="journal article" date="2016" name="Nat. Commun.">
        <title>Thousands of microbial genomes shed light on interconnected biogeochemical processes in an aquifer system.</title>
        <authorList>
            <person name="Anantharaman K."/>
            <person name="Brown C.T."/>
            <person name="Hug L.A."/>
            <person name="Sharon I."/>
            <person name="Castelle C.J."/>
            <person name="Probst A.J."/>
            <person name="Thomas B.C."/>
            <person name="Singh A."/>
            <person name="Wilkins M.J."/>
            <person name="Karaoz U."/>
            <person name="Brodie E.L."/>
            <person name="Williams K.H."/>
            <person name="Hubbard S.S."/>
            <person name="Banfield J.F."/>
        </authorList>
    </citation>
    <scope>NUCLEOTIDE SEQUENCE [LARGE SCALE GENOMIC DNA]</scope>
</reference>
<evidence type="ECO:0000256" key="1">
    <source>
        <dbReference type="SAM" id="Phobius"/>
    </source>
</evidence>
<protein>
    <recommendedName>
        <fullName evidence="4">Polymerase nucleotidyl transferase domain-containing protein</fullName>
    </recommendedName>
</protein>
<gene>
    <name evidence="2" type="ORF">A2846_01470</name>
</gene>
<comment type="caution">
    <text evidence="2">The sequence shown here is derived from an EMBL/GenBank/DDBJ whole genome shotgun (WGS) entry which is preliminary data.</text>
</comment>
<organism evidence="2 3">
    <name type="scientific">Candidatus Doudnabacteria bacterium RIFCSPHIGHO2_01_FULL_49_9</name>
    <dbReference type="NCBI Taxonomy" id="1817827"/>
    <lineage>
        <taxon>Bacteria</taxon>
        <taxon>Candidatus Doudnaibacteriota</taxon>
    </lineage>
</organism>
<keyword evidence="1" id="KW-1133">Transmembrane helix</keyword>
<name>A0A1F5NYH0_9BACT</name>
<feature type="transmembrane region" description="Helical" evidence="1">
    <location>
        <begin position="64"/>
        <end position="80"/>
    </location>
</feature>
<feature type="transmembrane region" description="Helical" evidence="1">
    <location>
        <begin position="26"/>
        <end position="44"/>
    </location>
</feature>
<sequence>MINDMDGSQNDLLNKKWKKFTRRSRLFSLVPFFDFAFAAGSMALGNPHEYSDFDVIVGVKKGRIFTARFFAVVLFDLFGWRRKKAHDKNTDPKSVSDKICLSHFVTEDSYRLAEPHNEYWHRLYQSLVPLTGSTEKIRFFFDANDWLHPRRAWESDERFFKMRRSFFRVLTEFLLRGRLGDLAENALRNIQIRRIESHPIDDHPKSSVIYGDKELRFHPHTSRRKHNF</sequence>
<evidence type="ECO:0008006" key="4">
    <source>
        <dbReference type="Google" id="ProtNLM"/>
    </source>
</evidence>
<dbReference type="Proteomes" id="UP000176339">
    <property type="component" value="Unassembled WGS sequence"/>
</dbReference>
<dbReference type="AlphaFoldDB" id="A0A1F5NYH0"/>
<evidence type="ECO:0000313" key="3">
    <source>
        <dbReference type="Proteomes" id="UP000176339"/>
    </source>
</evidence>
<evidence type="ECO:0000313" key="2">
    <source>
        <dbReference type="EMBL" id="OGE82689.1"/>
    </source>
</evidence>
<accession>A0A1F5NYH0</accession>
<keyword evidence="1" id="KW-0472">Membrane</keyword>
<dbReference type="EMBL" id="MFEN01000065">
    <property type="protein sequence ID" value="OGE82689.1"/>
    <property type="molecule type" value="Genomic_DNA"/>
</dbReference>
<keyword evidence="1" id="KW-0812">Transmembrane</keyword>
<proteinExistence type="predicted"/>